<keyword evidence="2" id="KW-1185">Reference proteome</keyword>
<dbReference type="OrthoDB" id="2013972at2759"/>
<dbReference type="Gene3D" id="3.40.50.150">
    <property type="entry name" value="Vaccinia Virus protein VP39"/>
    <property type="match status" value="1"/>
</dbReference>
<dbReference type="GO" id="GO:0016740">
    <property type="term" value="F:transferase activity"/>
    <property type="evidence" value="ECO:0007669"/>
    <property type="project" value="UniProtKB-KW"/>
</dbReference>
<dbReference type="InterPro" id="IPR029063">
    <property type="entry name" value="SAM-dependent_MTases_sf"/>
</dbReference>
<protein>
    <submittedName>
        <fullName evidence="1">Methyl transferase</fullName>
    </submittedName>
</protein>
<dbReference type="EMBL" id="JAGPYM010000001">
    <property type="protein sequence ID" value="KAH6900297.1"/>
    <property type="molecule type" value="Genomic_DNA"/>
</dbReference>
<sequence>MVVMASQNREAENEGRRFDQGFWRHGRFYGSWKIGKYLVPIDAEELNRLDILHKFFQLLRNEKPFESPIVRPNPKIMDLGTGTGIWAISITEGLSLAETNTHMLIMASIPPGCHPMQFDLEEPTWGPLLTDCDLIHIRMLLGSIRTDLWPQTYRNVLEHLAPGIGHLEQVEIDWTPRWDDDERPAKSVYQEWVDLYLNGMDQFNRTARVNPEKTRQMLEAAGFTDIKEQVRKVYLCPWTYDRDERELARWFNLGASHSLEAFTLIPLIDKLGMKFEDVRELCAAAKDEICKLRYHTYCNV</sequence>
<comment type="caution">
    <text evidence="1">The sequence shown here is derived from an EMBL/GenBank/DDBJ whole genome shotgun (WGS) entry which is preliminary data.</text>
</comment>
<evidence type="ECO:0000313" key="2">
    <source>
        <dbReference type="Proteomes" id="UP000777438"/>
    </source>
</evidence>
<keyword evidence="1" id="KW-0808">Transferase</keyword>
<proteinExistence type="predicted"/>
<dbReference type="AlphaFoldDB" id="A0A9P8WJ60"/>
<gene>
    <name evidence="1" type="ORF">B0T10DRAFT_570773</name>
</gene>
<dbReference type="Proteomes" id="UP000777438">
    <property type="component" value="Unassembled WGS sequence"/>
</dbReference>
<organism evidence="1 2">
    <name type="scientific">Thelonectria olida</name>
    <dbReference type="NCBI Taxonomy" id="1576542"/>
    <lineage>
        <taxon>Eukaryota</taxon>
        <taxon>Fungi</taxon>
        <taxon>Dikarya</taxon>
        <taxon>Ascomycota</taxon>
        <taxon>Pezizomycotina</taxon>
        <taxon>Sordariomycetes</taxon>
        <taxon>Hypocreomycetidae</taxon>
        <taxon>Hypocreales</taxon>
        <taxon>Nectriaceae</taxon>
        <taxon>Thelonectria</taxon>
    </lineage>
</organism>
<reference evidence="1 2" key="1">
    <citation type="journal article" date="2021" name="Nat. Commun.">
        <title>Genetic determinants of endophytism in the Arabidopsis root mycobiome.</title>
        <authorList>
            <person name="Mesny F."/>
            <person name="Miyauchi S."/>
            <person name="Thiergart T."/>
            <person name="Pickel B."/>
            <person name="Atanasova L."/>
            <person name="Karlsson M."/>
            <person name="Huettel B."/>
            <person name="Barry K.W."/>
            <person name="Haridas S."/>
            <person name="Chen C."/>
            <person name="Bauer D."/>
            <person name="Andreopoulos W."/>
            <person name="Pangilinan J."/>
            <person name="LaButti K."/>
            <person name="Riley R."/>
            <person name="Lipzen A."/>
            <person name="Clum A."/>
            <person name="Drula E."/>
            <person name="Henrissat B."/>
            <person name="Kohler A."/>
            <person name="Grigoriev I.V."/>
            <person name="Martin F.M."/>
            <person name="Hacquard S."/>
        </authorList>
    </citation>
    <scope>NUCLEOTIDE SEQUENCE [LARGE SCALE GENOMIC DNA]</scope>
    <source>
        <strain evidence="1 2">MPI-CAGE-CH-0241</strain>
    </source>
</reference>
<accession>A0A9P8WJ60</accession>
<evidence type="ECO:0000313" key="1">
    <source>
        <dbReference type="EMBL" id="KAH6900297.1"/>
    </source>
</evidence>
<dbReference type="Pfam" id="PF13489">
    <property type="entry name" value="Methyltransf_23"/>
    <property type="match status" value="1"/>
</dbReference>
<dbReference type="SUPFAM" id="SSF53335">
    <property type="entry name" value="S-adenosyl-L-methionine-dependent methyltransferases"/>
    <property type="match status" value="1"/>
</dbReference>
<name>A0A9P8WJ60_9HYPO</name>